<dbReference type="Pfam" id="PF17989">
    <property type="entry name" value="ALP_N"/>
    <property type="match status" value="1"/>
</dbReference>
<dbReference type="InterPro" id="IPR043129">
    <property type="entry name" value="ATPase_NBD"/>
</dbReference>
<dbReference type="GO" id="GO:0000166">
    <property type="term" value="F:nucleotide binding"/>
    <property type="evidence" value="ECO:0007669"/>
    <property type="project" value="UniProtKB-KW"/>
</dbReference>
<evidence type="ECO:0000259" key="1">
    <source>
        <dbReference type="Pfam" id="PF17989"/>
    </source>
</evidence>
<dbReference type="CDD" id="cd24023">
    <property type="entry name" value="ASKHA_NBD_ParM_Alp7A-like"/>
    <property type="match status" value="1"/>
</dbReference>
<keyword evidence="2 3" id="KW-0002">3D-structure</keyword>
<keyword evidence="3" id="KW-0547">Nucleotide-binding</keyword>
<evidence type="ECO:0000313" key="2">
    <source>
        <dbReference type="PDB" id="4XE8"/>
    </source>
</evidence>
<accession>A0A140UH76</accession>
<gene>
    <name evidence="2" type="ORF">YBT1520_33546</name>
</gene>
<feature type="binding site" evidence="3">
    <location>
        <position position="21"/>
    </location>
    <ligand>
        <name>ADP</name>
        <dbReference type="ChEBI" id="CHEBI:456216"/>
    </ligand>
</feature>
<feature type="binding site" evidence="3">
    <location>
        <position position="372"/>
    </location>
    <ligand>
        <name>ADP</name>
        <dbReference type="ChEBI" id="CHEBI:456216"/>
    </ligand>
</feature>
<dbReference type="PDB" id="4XE8">
    <property type="method" value="X-ray"/>
    <property type="resolution" value="2.38 A"/>
    <property type="chains" value="A=1-423"/>
</dbReference>
<feature type="binding site" evidence="3">
    <location>
        <position position="301"/>
    </location>
    <ligand>
        <name>ADP</name>
        <dbReference type="ChEBI" id="CHEBI:456216"/>
    </ligand>
</feature>
<evidence type="ECO:0007829" key="3">
    <source>
        <dbReference type="PDB" id="4XE8"/>
    </source>
</evidence>
<dbReference type="InterPro" id="IPR040607">
    <property type="entry name" value="ALP_N"/>
</dbReference>
<dbReference type="Gene3D" id="3.30.420.40">
    <property type="match status" value="1"/>
</dbReference>
<reference evidence="2 3" key="1">
    <citation type="submission" date="2014-12" db="PDB data bank">
        <title>A novel plasmid-segregating actin-like protein from Bacillus thuringiensis forms dynamically unstable tubules.</title>
        <authorList>
            <person name="Jiang S.M."/>
            <person name="Narita A."/>
            <person name="Popp D."/>
            <person name="Ghoshdastider U."/>
            <person name="Lee L.J."/>
            <person name="Srinivasan R."/>
            <person name="Balasubramanian M.K."/>
            <person name="Oda T."/>
            <person name="Koh F.J."/>
            <person name="Larsson M."/>
            <person name="Robinson R.C."/>
        </authorList>
    </citation>
    <scope>X-RAY CRYSTALLOGRAPHY (2.38 ANGSTROMS) IN COMPLEX WITH ADP</scope>
</reference>
<dbReference type="SUPFAM" id="SSF53067">
    <property type="entry name" value="Actin-like ATPase domain"/>
    <property type="match status" value="1"/>
</dbReference>
<name>A0A140UH76_BACTK</name>
<dbReference type="PDBsum" id="4XE8"/>
<feature type="binding site" evidence="3">
    <location>
        <position position="239"/>
    </location>
    <ligand>
        <name>ADP</name>
        <dbReference type="ChEBI" id="CHEBI:456216"/>
    </ligand>
</feature>
<dbReference type="AlphaFoldDB" id="A0A140UH76"/>
<proteinExistence type="evidence at protein level"/>
<feature type="binding site" evidence="3">
    <location>
        <position position="23"/>
    </location>
    <ligand>
        <name>ADP</name>
        <dbReference type="ChEBI" id="CHEBI:456216"/>
    </ligand>
</feature>
<sequence>MVEQMLSKNMLLGGFDTGNIKAKISFLNEKGNIESFAIPTVIAEAPPAKIDLKSAPSKKNDYVNEKDEDIELLHVRIISNSLDGDARSRAWYVGAYAKDQEDRQEPTVDEMGKTEDKFSQKNKKLHLIPLFTSMAVAAARIGKEEVSVPFSGGMPIEDYKLRGEEQILEMLYGEHTVEFLDGTYEGKKIKITINDGTMNVEGVSSVLAILFDIVNGEIVEVEGMDAEIGESYAINDLGAGTSDNAFFEDGELNKKLSTNTDLGTNKYIDEILKNIKERFMENEILKSFMTDEIESPFKTREDFIQRLVMPEVEKMIEDDTYKPTFSVKWGPVKENVTDIVMDGMLKYAEDQKASLDKFWDKTNADKNIVVGGGVLFGYAGLRDLKEQDGFILPKNIQESAYFTSRSYLIANLLEQLNKEGVEA</sequence>
<protein>
    <recommendedName>
        <fullName evidence="1">Actin-like protein N-terminal domain-containing protein</fullName>
    </recommendedName>
</protein>
<feature type="domain" description="Actin-like protein N-terminal" evidence="1">
    <location>
        <begin position="14"/>
        <end position="202"/>
    </location>
</feature>
<dbReference type="SMR" id="A0A140UH76"/>
<organism evidence="2">
    <name type="scientific">Bacillus thuringiensis serovar kurstaki str. YBT-1520</name>
    <dbReference type="NCBI Taxonomy" id="570416"/>
    <lineage>
        <taxon>Bacteria</taxon>
        <taxon>Bacillati</taxon>
        <taxon>Bacillota</taxon>
        <taxon>Bacilli</taxon>
        <taxon>Bacillales</taxon>
        <taxon>Bacillaceae</taxon>
        <taxon>Bacillus</taxon>
        <taxon>Bacillus cereus group</taxon>
    </lineage>
</organism>